<dbReference type="CDD" id="cd03230">
    <property type="entry name" value="ABC_DR_subfamily_A"/>
    <property type="match status" value="1"/>
</dbReference>
<reference evidence="6" key="1">
    <citation type="journal article" date="2019" name="Int. J. Syst. Evol. Microbiol.">
        <title>The Global Catalogue of Microorganisms (GCM) 10K type strain sequencing project: providing services to taxonomists for standard genome sequencing and annotation.</title>
        <authorList>
            <consortium name="The Broad Institute Genomics Platform"/>
            <consortium name="The Broad Institute Genome Sequencing Center for Infectious Disease"/>
            <person name="Wu L."/>
            <person name="Ma J."/>
        </authorList>
    </citation>
    <scope>NUCLEOTIDE SEQUENCE [LARGE SCALE GENOMIC DNA]</scope>
    <source>
        <strain evidence="6">CCUG 43304</strain>
    </source>
</reference>
<dbReference type="PANTHER" id="PTHR42939:SF1">
    <property type="entry name" value="ABC TRANSPORTER ATP-BINDING PROTEIN ALBC-RELATED"/>
    <property type="match status" value="1"/>
</dbReference>
<dbReference type="InterPro" id="IPR027417">
    <property type="entry name" value="P-loop_NTPase"/>
</dbReference>
<dbReference type="PROSITE" id="PS00211">
    <property type="entry name" value="ABC_TRANSPORTER_1"/>
    <property type="match status" value="1"/>
</dbReference>
<gene>
    <name evidence="5" type="ORF">ACFQB0_11535</name>
</gene>
<feature type="domain" description="ABC transporter" evidence="4">
    <location>
        <begin position="4"/>
        <end position="215"/>
    </location>
</feature>
<organism evidence="5 6">
    <name type="scientific">Luethyella okanaganae</name>
    <dbReference type="NCBI Taxonomy" id="69372"/>
    <lineage>
        <taxon>Bacteria</taxon>
        <taxon>Bacillati</taxon>
        <taxon>Actinomycetota</taxon>
        <taxon>Actinomycetes</taxon>
        <taxon>Micrococcales</taxon>
        <taxon>Microbacteriaceae</taxon>
        <taxon>Luethyella</taxon>
    </lineage>
</organism>
<evidence type="ECO:0000259" key="4">
    <source>
        <dbReference type="PROSITE" id="PS50893"/>
    </source>
</evidence>
<dbReference type="RefSeq" id="WP_386731672.1">
    <property type="nucleotide sequence ID" value="NZ_JBHSTP010000003.1"/>
</dbReference>
<evidence type="ECO:0000256" key="3">
    <source>
        <dbReference type="ARBA" id="ARBA00022840"/>
    </source>
</evidence>
<dbReference type="Proteomes" id="UP001596306">
    <property type="component" value="Unassembled WGS sequence"/>
</dbReference>
<proteinExistence type="predicted"/>
<evidence type="ECO:0000256" key="1">
    <source>
        <dbReference type="ARBA" id="ARBA00022448"/>
    </source>
</evidence>
<name>A0ABW1VJ38_9MICO</name>
<dbReference type="SUPFAM" id="SSF52540">
    <property type="entry name" value="P-loop containing nucleoside triphosphate hydrolases"/>
    <property type="match status" value="1"/>
</dbReference>
<evidence type="ECO:0000313" key="5">
    <source>
        <dbReference type="EMBL" id="MFC6356739.1"/>
    </source>
</evidence>
<dbReference type="InterPro" id="IPR003439">
    <property type="entry name" value="ABC_transporter-like_ATP-bd"/>
</dbReference>
<keyword evidence="2" id="KW-0547">Nucleotide-binding</keyword>
<dbReference type="EMBL" id="JBHSTP010000003">
    <property type="protein sequence ID" value="MFC6356739.1"/>
    <property type="molecule type" value="Genomic_DNA"/>
</dbReference>
<evidence type="ECO:0000256" key="2">
    <source>
        <dbReference type="ARBA" id="ARBA00022741"/>
    </source>
</evidence>
<keyword evidence="6" id="KW-1185">Reference proteome</keyword>
<dbReference type="PANTHER" id="PTHR42939">
    <property type="entry name" value="ABC TRANSPORTER ATP-BINDING PROTEIN ALBC-RELATED"/>
    <property type="match status" value="1"/>
</dbReference>
<accession>A0ABW1VJ38</accession>
<dbReference type="PROSITE" id="PS50893">
    <property type="entry name" value="ABC_TRANSPORTER_2"/>
    <property type="match status" value="1"/>
</dbReference>
<evidence type="ECO:0000313" key="6">
    <source>
        <dbReference type="Proteomes" id="UP001596306"/>
    </source>
</evidence>
<dbReference type="GO" id="GO:0005524">
    <property type="term" value="F:ATP binding"/>
    <property type="evidence" value="ECO:0007669"/>
    <property type="project" value="UniProtKB-KW"/>
</dbReference>
<keyword evidence="3 5" id="KW-0067">ATP-binding</keyword>
<dbReference type="InterPro" id="IPR017871">
    <property type="entry name" value="ABC_transporter-like_CS"/>
</dbReference>
<dbReference type="Pfam" id="PF00005">
    <property type="entry name" value="ABC_tran"/>
    <property type="match status" value="1"/>
</dbReference>
<protein>
    <submittedName>
        <fullName evidence="5">ABC transporter ATP-binding protein</fullName>
    </submittedName>
</protein>
<dbReference type="InterPro" id="IPR051782">
    <property type="entry name" value="ABC_Transporter_VariousFunc"/>
</dbReference>
<dbReference type="Gene3D" id="3.40.50.300">
    <property type="entry name" value="P-loop containing nucleotide triphosphate hydrolases"/>
    <property type="match status" value="1"/>
</dbReference>
<dbReference type="SMART" id="SM00382">
    <property type="entry name" value="AAA"/>
    <property type="match status" value="1"/>
</dbReference>
<comment type="caution">
    <text evidence="5">The sequence shown here is derived from an EMBL/GenBank/DDBJ whole genome shotgun (WGS) entry which is preliminary data.</text>
</comment>
<keyword evidence="1" id="KW-0813">Transport</keyword>
<dbReference type="InterPro" id="IPR003593">
    <property type="entry name" value="AAA+_ATPase"/>
</dbReference>
<sequence>MTVIQFNGVSKTYRGQSVLANVTLSIEAGRTYGVVGPNGAGKSVLLRLMCGLTLPSTGEVIIHPDYLDKHRTYPDRFGVAIDGPAYIPSLSAEAQLLELARIRNRIGLAEVRDVLKEIGLNAPLRKKARAYSQGMKQKLSLAQAFMESPDVLLLDEPFNALDRESMHRVKDLIHARHRAGATIVFTSHHGADIDELTDEVFEIDAGAVLMNRRRG</sequence>